<sequence length="161" mass="18836">MKSNLRFALAVNAQHLFESRHFGDAEKFLLYDYRAGEMAFCKELTNPAKSFHHSFAHGSEEKASLLTELFASEKVDILVSKKFGGNLKRVNRHFIPVIIMQDSPKEALEIMQKHIHWLMEERHKHPAAFQLFQINQGILKTSVRQDKPLHRNMFFDETERN</sequence>
<feature type="domain" description="Dinitrogenase iron-molybdenum cofactor biosynthesis" evidence="1">
    <location>
        <begin position="19"/>
        <end position="110"/>
    </location>
</feature>
<dbReference type="Proteomes" id="UP000391834">
    <property type="component" value="Unassembled WGS sequence"/>
</dbReference>
<accession>A0A5M4B4Q6</accession>
<evidence type="ECO:0000259" key="1">
    <source>
        <dbReference type="Pfam" id="PF02579"/>
    </source>
</evidence>
<dbReference type="EMBL" id="BLAX01000001">
    <property type="protein sequence ID" value="GET34828.1"/>
    <property type="molecule type" value="Genomic_DNA"/>
</dbReference>
<dbReference type="InterPro" id="IPR003731">
    <property type="entry name" value="Di-Nase_FeMo-co_biosynth"/>
</dbReference>
<evidence type="ECO:0000313" key="3">
    <source>
        <dbReference type="Proteomes" id="UP000391834"/>
    </source>
</evidence>
<dbReference type="RefSeq" id="WP_027585573.1">
    <property type="nucleotide sequence ID" value="NZ_BLAX01000001.1"/>
</dbReference>
<comment type="caution">
    <text evidence="2">The sequence shown here is derived from an EMBL/GenBank/DDBJ whole genome shotgun (WGS) entry which is preliminary data.</text>
</comment>
<gene>
    <name evidence="2" type="ORF">PbJCM13498_36910</name>
</gene>
<organism evidence="2 3">
    <name type="scientific">Prolixibacter bellariivorans</name>
    <dbReference type="NCBI Taxonomy" id="314319"/>
    <lineage>
        <taxon>Bacteria</taxon>
        <taxon>Pseudomonadati</taxon>
        <taxon>Bacteroidota</taxon>
        <taxon>Bacteroidia</taxon>
        <taxon>Marinilabiliales</taxon>
        <taxon>Prolixibacteraceae</taxon>
        <taxon>Prolixibacter</taxon>
    </lineage>
</organism>
<dbReference type="SUPFAM" id="SSF53146">
    <property type="entry name" value="Nitrogenase accessory factor-like"/>
    <property type="match status" value="1"/>
</dbReference>
<proteinExistence type="predicted"/>
<keyword evidence="3" id="KW-1185">Reference proteome</keyword>
<dbReference type="Gene3D" id="3.30.420.130">
    <property type="entry name" value="Dinitrogenase iron-molybdenum cofactor biosynthesis domain"/>
    <property type="match status" value="1"/>
</dbReference>
<dbReference type="Pfam" id="PF02579">
    <property type="entry name" value="Nitro_FeMo-Co"/>
    <property type="match status" value="1"/>
</dbReference>
<protein>
    <recommendedName>
        <fullName evidence="1">Dinitrogenase iron-molybdenum cofactor biosynthesis domain-containing protein</fullName>
    </recommendedName>
</protein>
<dbReference type="InterPro" id="IPR036105">
    <property type="entry name" value="DiNase_FeMo-co_biosyn_sf"/>
</dbReference>
<name>A0A5M4B4Q6_9BACT</name>
<dbReference type="AlphaFoldDB" id="A0A5M4B4Q6"/>
<reference evidence="2 3" key="1">
    <citation type="submission" date="2019-10" db="EMBL/GenBank/DDBJ databases">
        <title>Prolixibacter strains distinguished by the presence of nitrate reductase genes were adept at nitrate-dependent anaerobic corrosion of metallic iron and carbon steel.</title>
        <authorList>
            <person name="Iino T."/>
            <person name="Shono N."/>
            <person name="Ito K."/>
            <person name="Nakamura R."/>
            <person name="Sueoka K."/>
            <person name="Harayama S."/>
            <person name="Ohkuma M."/>
        </authorList>
    </citation>
    <scope>NUCLEOTIDE SEQUENCE [LARGE SCALE GENOMIC DNA]</scope>
    <source>
        <strain evidence="2 3">JCM 13498</strain>
    </source>
</reference>
<evidence type="ECO:0000313" key="2">
    <source>
        <dbReference type="EMBL" id="GET34828.1"/>
    </source>
</evidence>